<dbReference type="STRING" id="1088721.JI59_00990"/>
<dbReference type="Gene3D" id="3.40.605.10">
    <property type="entry name" value="Aldehyde Dehydrogenase, Chain A, domain 1"/>
    <property type="match status" value="1"/>
</dbReference>
<dbReference type="InterPro" id="IPR015590">
    <property type="entry name" value="Aldehyde_DH_dom"/>
</dbReference>
<gene>
    <name evidence="6" type="ORF">NSU_4434</name>
</gene>
<dbReference type="Pfam" id="PF00171">
    <property type="entry name" value="Aldedh"/>
    <property type="match status" value="1"/>
</dbReference>
<dbReference type="InterPro" id="IPR016161">
    <property type="entry name" value="Ald_DH/histidinol_DH"/>
</dbReference>
<protein>
    <submittedName>
        <fullName evidence="6">Aldehyde dehydrogenase</fullName>
    </submittedName>
</protein>
<dbReference type="SUPFAM" id="SSF53720">
    <property type="entry name" value="ALDH-like"/>
    <property type="match status" value="1"/>
</dbReference>
<accession>G6EJB3</accession>
<comment type="caution">
    <text evidence="6">The sequence shown here is derived from an EMBL/GenBank/DDBJ whole genome shotgun (WGS) entry which is preliminary data.</text>
</comment>
<sequence length="485" mass="52216">MKSMVKSARMLIGGELVESESGEFVSSIDPATEEVIGKFPAGTARDVEKAVEAAEGSWEAWNGIGVAGRAEALRRFGELIMERADELLEVEVRDTGNTITPMRGDVKTGVGGINYYAGLGYELKGETVPSTPNNLHLTLREPYGTVGRIIPFNHPILFATGHTAGALMAGNSVVVKPPETASLSALLLAEIAQQALPPGVFNIVTGLGPQVGAALAVHPQVKRIAFIGSARTGMAIQRMAAEVAVKNITLELGGKNPMIVFPDVNVSDIVTAAIQGMNFTWQGQSCGSTSRLLLHESIYNEVVSQLAERIDAMRVGNPMDEASEMGAINSQGQYEKVLRYIETAKAEGAKLLAGGERPKGPEFKRGFWLRPTLFGDVKPGMCIAQEEIFGPVLSVMKWSDFDEALRIANDVEYGLTASIWTNNIDDALAMARRVRAGFVWVNSVGPHYRGLNYGGYKNSGVGRDEGIQEMLSYTEQKSISIALRN</sequence>
<keyword evidence="2 4" id="KW-0560">Oxidoreductase</keyword>
<evidence type="ECO:0000313" key="7">
    <source>
        <dbReference type="Proteomes" id="UP000004030"/>
    </source>
</evidence>
<dbReference type="InterPro" id="IPR029510">
    <property type="entry name" value="Ald_DH_CS_GLU"/>
</dbReference>
<proteinExistence type="inferred from homology"/>
<dbReference type="AlphaFoldDB" id="G6EJB3"/>
<dbReference type="RefSeq" id="WP_007015342.1">
    <property type="nucleotide sequence ID" value="NZ_AGFM01000071.1"/>
</dbReference>
<feature type="active site" evidence="3">
    <location>
        <position position="251"/>
    </location>
</feature>
<dbReference type="eggNOG" id="COG1012">
    <property type="taxonomic scope" value="Bacteria"/>
</dbReference>
<dbReference type="FunFam" id="3.40.605.10:FF:000007">
    <property type="entry name" value="NAD/NADP-dependent betaine aldehyde dehydrogenase"/>
    <property type="match status" value="1"/>
</dbReference>
<keyword evidence="7" id="KW-1185">Reference proteome</keyword>
<evidence type="ECO:0000313" key="6">
    <source>
        <dbReference type="EMBL" id="EHJ58599.1"/>
    </source>
</evidence>
<dbReference type="InterPro" id="IPR016163">
    <property type="entry name" value="Ald_DH_C"/>
</dbReference>
<dbReference type="PANTHER" id="PTHR11699">
    <property type="entry name" value="ALDEHYDE DEHYDROGENASE-RELATED"/>
    <property type="match status" value="1"/>
</dbReference>
<name>G6EJB3_9SPHN</name>
<evidence type="ECO:0000256" key="1">
    <source>
        <dbReference type="ARBA" id="ARBA00009986"/>
    </source>
</evidence>
<dbReference type="Gene3D" id="3.40.309.10">
    <property type="entry name" value="Aldehyde Dehydrogenase, Chain A, domain 2"/>
    <property type="match status" value="1"/>
</dbReference>
<evidence type="ECO:0000256" key="3">
    <source>
        <dbReference type="PROSITE-ProRule" id="PRU10007"/>
    </source>
</evidence>
<evidence type="ECO:0000256" key="4">
    <source>
        <dbReference type="RuleBase" id="RU003345"/>
    </source>
</evidence>
<evidence type="ECO:0000259" key="5">
    <source>
        <dbReference type="Pfam" id="PF00171"/>
    </source>
</evidence>
<dbReference type="EMBL" id="AGFM01000071">
    <property type="protein sequence ID" value="EHJ58599.1"/>
    <property type="molecule type" value="Genomic_DNA"/>
</dbReference>
<dbReference type="InterPro" id="IPR016162">
    <property type="entry name" value="Ald_DH_N"/>
</dbReference>
<dbReference type="Proteomes" id="UP000004030">
    <property type="component" value="Unassembled WGS sequence"/>
</dbReference>
<dbReference type="OrthoDB" id="9802947at2"/>
<feature type="domain" description="Aldehyde dehydrogenase" evidence="5">
    <location>
        <begin position="17"/>
        <end position="479"/>
    </location>
</feature>
<dbReference type="PROSITE" id="PS00687">
    <property type="entry name" value="ALDEHYDE_DEHYDR_GLU"/>
    <property type="match status" value="1"/>
</dbReference>
<dbReference type="FunFam" id="3.40.309.10:FF:000012">
    <property type="entry name" value="Betaine aldehyde dehydrogenase"/>
    <property type="match status" value="1"/>
</dbReference>
<dbReference type="PATRIC" id="fig|1088721.3.peg.4369"/>
<comment type="similarity">
    <text evidence="1 4">Belongs to the aldehyde dehydrogenase family.</text>
</comment>
<organism evidence="6 7">
    <name type="scientific">Novosphingobium pentaromativorans US6-1</name>
    <dbReference type="NCBI Taxonomy" id="1088721"/>
    <lineage>
        <taxon>Bacteria</taxon>
        <taxon>Pseudomonadati</taxon>
        <taxon>Pseudomonadota</taxon>
        <taxon>Alphaproteobacteria</taxon>
        <taxon>Sphingomonadales</taxon>
        <taxon>Sphingomonadaceae</taxon>
        <taxon>Novosphingobium</taxon>
    </lineage>
</organism>
<reference evidence="6 7" key="1">
    <citation type="journal article" date="2012" name="J. Bacteriol.">
        <title>Genome sequence of benzo(a)pyrene-degrading bacterium Novosphingobium pentaromativorans US6-1.</title>
        <authorList>
            <person name="Luo Y.R."/>
            <person name="Kang S.G."/>
            <person name="Kim S.J."/>
            <person name="Kim M.R."/>
            <person name="Li N."/>
            <person name="Lee J.H."/>
            <person name="Kwon K.K."/>
        </authorList>
    </citation>
    <scope>NUCLEOTIDE SEQUENCE [LARGE SCALE GENOMIC DNA]</scope>
    <source>
        <strain evidence="6 7">US6-1</strain>
    </source>
</reference>
<dbReference type="GO" id="GO:0016620">
    <property type="term" value="F:oxidoreductase activity, acting on the aldehyde or oxo group of donors, NAD or NADP as acceptor"/>
    <property type="evidence" value="ECO:0007669"/>
    <property type="project" value="InterPro"/>
</dbReference>
<evidence type="ECO:0000256" key="2">
    <source>
        <dbReference type="ARBA" id="ARBA00023002"/>
    </source>
</evidence>